<comment type="caution">
    <text evidence="3">The sequence shown here is derived from an EMBL/GenBank/DDBJ whole genome shotgun (WGS) entry which is preliminary data.</text>
</comment>
<dbReference type="SUPFAM" id="SSF56601">
    <property type="entry name" value="beta-lactamase/transpeptidase-like"/>
    <property type="match status" value="1"/>
</dbReference>
<dbReference type="GO" id="GO:0016787">
    <property type="term" value="F:hydrolase activity"/>
    <property type="evidence" value="ECO:0007669"/>
    <property type="project" value="UniProtKB-KW"/>
</dbReference>
<protein>
    <submittedName>
        <fullName evidence="3">Class A beta-lactamase-related serine hydrolase</fullName>
    </submittedName>
</protein>
<evidence type="ECO:0000259" key="2">
    <source>
        <dbReference type="Pfam" id="PF00144"/>
    </source>
</evidence>
<feature type="chain" id="PRO_5021880647" evidence="1">
    <location>
        <begin position="20"/>
        <end position="368"/>
    </location>
</feature>
<dbReference type="Pfam" id="PF00144">
    <property type="entry name" value="Beta-lactamase"/>
    <property type="match status" value="1"/>
</dbReference>
<feature type="domain" description="Beta-lactamase-related" evidence="2">
    <location>
        <begin position="41"/>
        <end position="347"/>
    </location>
</feature>
<dbReference type="Proteomes" id="UP000315889">
    <property type="component" value="Unassembled WGS sequence"/>
</dbReference>
<dbReference type="InterPro" id="IPR050491">
    <property type="entry name" value="AmpC-like"/>
</dbReference>
<keyword evidence="1" id="KW-0732">Signal</keyword>
<accession>A0A520MEC1</accession>
<dbReference type="PANTHER" id="PTHR46825">
    <property type="entry name" value="D-ALANYL-D-ALANINE-CARBOXYPEPTIDASE/ENDOPEPTIDASE AMPH"/>
    <property type="match status" value="1"/>
</dbReference>
<reference evidence="3 4" key="1">
    <citation type="submission" date="2019-02" db="EMBL/GenBank/DDBJ databases">
        <title>Prokaryotic population dynamics and viral predation in marine succession experiment using metagenomics: the confinement effect.</title>
        <authorList>
            <person name="Haro-Moreno J.M."/>
            <person name="Rodriguez-Valera F."/>
            <person name="Lopez-Perez M."/>
        </authorList>
    </citation>
    <scope>NUCLEOTIDE SEQUENCE [LARGE SCALE GENOMIC DNA]</scope>
    <source>
        <strain evidence="3">MED-G170</strain>
    </source>
</reference>
<dbReference type="Gene3D" id="3.40.710.10">
    <property type="entry name" value="DD-peptidase/beta-lactamase superfamily"/>
    <property type="match status" value="1"/>
</dbReference>
<evidence type="ECO:0000313" key="4">
    <source>
        <dbReference type="Proteomes" id="UP000315889"/>
    </source>
</evidence>
<dbReference type="PANTHER" id="PTHR46825:SF9">
    <property type="entry name" value="BETA-LACTAMASE-RELATED DOMAIN-CONTAINING PROTEIN"/>
    <property type="match status" value="1"/>
</dbReference>
<dbReference type="EMBL" id="SHBP01000010">
    <property type="protein sequence ID" value="RZO19568.1"/>
    <property type="molecule type" value="Genomic_DNA"/>
</dbReference>
<proteinExistence type="predicted"/>
<evidence type="ECO:0000256" key="1">
    <source>
        <dbReference type="SAM" id="SignalP"/>
    </source>
</evidence>
<sequence length="368" mass="41455">MLKATFALFLALVSSVIFADSASLKTISKAIESNYIDLDRTDGPGCSVGYARNGVLIYQRQFGMANLEHNIPIDSTTVFRIGSTSKQFVATSIAMLSLQGKLDLDDDIHTVLPDLPDYGQPVTIRQMVNHSSGIQDYMPILAALYGNLDGNFHLGEDILRYLYRMNRLDFEPGSQYAYSNSAYILLAQAVEAVSGQTMREFAEENIFKPLEMHNTHFHDNHRELVKHRADGYLNIDGQWQKHNTNLEIVGDGGVFSTIEDLVTWYNNFTDNRLLGGTQLMKILTTPAAYTEGQAKYRTWPTKYSFGNMYLKFGGKTLFGHSGGFVGFVSAPYRIQETNEIMVSLCNYKFKGNVNRVFDTVEKIYRDSK</sequence>
<dbReference type="InterPro" id="IPR012338">
    <property type="entry name" value="Beta-lactam/transpept-like"/>
</dbReference>
<feature type="signal peptide" evidence="1">
    <location>
        <begin position="1"/>
        <end position="19"/>
    </location>
</feature>
<keyword evidence="3" id="KW-0378">Hydrolase</keyword>
<gene>
    <name evidence="3" type="ORF">EVB03_07560</name>
</gene>
<dbReference type="AlphaFoldDB" id="A0A520MEC1"/>
<dbReference type="InterPro" id="IPR001466">
    <property type="entry name" value="Beta-lactam-related"/>
</dbReference>
<organism evidence="3 4">
    <name type="scientific">SAR92 clade bacterium</name>
    <dbReference type="NCBI Taxonomy" id="2315479"/>
    <lineage>
        <taxon>Bacteria</taxon>
        <taxon>Pseudomonadati</taxon>
        <taxon>Pseudomonadota</taxon>
        <taxon>Gammaproteobacteria</taxon>
        <taxon>Cellvibrionales</taxon>
        <taxon>Porticoccaceae</taxon>
        <taxon>SAR92 clade</taxon>
    </lineage>
</organism>
<name>A0A520MEC1_9GAMM</name>
<evidence type="ECO:0000313" key="3">
    <source>
        <dbReference type="EMBL" id="RZO19568.1"/>
    </source>
</evidence>